<comment type="caution">
    <text evidence="4">The sequence shown here is derived from an EMBL/GenBank/DDBJ whole genome shotgun (WGS) entry which is preliminary data.</text>
</comment>
<name>T0YHS0_9ZZZZ</name>
<feature type="non-terminal residue" evidence="4">
    <location>
        <position position="1"/>
    </location>
</feature>
<gene>
    <name evidence="4" type="ORF">B1A_19961</name>
</gene>
<feature type="non-terminal residue" evidence="4">
    <location>
        <position position="178"/>
    </location>
</feature>
<dbReference type="InterPro" id="IPR003682">
    <property type="entry name" value="rRNA_ssu_MeTfrase_G"/>
</dbReference>
<accession>T0YHS0</accession>
<keyword evidence="3" id="KW-0808">Transferase</keyword>
<reference evidence="4" key="2">
    <citation type="journal article" date="2014" name="ISME J.">
        <title>Microbial stratification in low pH oxic and suboxic macroscopic growths along an acid mine drainage.</title>
        <authorList>
            <person name="Mendez-Garcia C."/>
            <person name="Mesa V."/>
            <person name="Sprenger R.R."/>
            <person name="Richter M."/>
            <person name="Diez M.S."/>
            <person name="Solano J."/>
            <person name="Bargiela R."/>
            <person name="Golyshina O.V."/>
            <person name="Manteca A."/>
            <person name="Ramos J.L."/>
            <person name="Gallego J.R."/>
            <person name="Llorente I."/>
            <person name="Martins Dos Santos V.A."/>
            <person name="Jensen O.N."/>
            <person name="Pelaez A.I."/>
            <person name="Sanchez J."/>
            <person name="Ferrer M."/>
        </authorList>
    </citation>
    <scope>NUCLEOTIDE SEQUENCE</scope>
</reference>
<reference evidence="4" key="1">
    <citation type="submission" date="2013-08" db="EMBL/GenBank/DDBJ databases">
        <authorList>
            <person name="Mendez C."/>
            <person name="Richter M."/>
            <person name="Ferrer M."/>
            <person name="Sanchez J."/>
        </authorList>
    </citation>
    <scope>NUCLEOTIDE SEQUENCE</scope>
</reference>
<evidence type="ECO:0000256" key="2">
    <source>
        <dbReference type="ARBA" id="ARBA00022552"/>
    </source>
</evidence>
<dbReference type="PANTHER" id="PTHR31760:SF0">
    <property type="entry name" value="S-ADENOSYL-L-METHIONINE-DEPENDENT METHYLTRANSFERASES SUPERFAMILY PROTEIN"/>
    <property type="match status" value="1"/>
</dbReference>
<dbReference type="Gene3D" id="3.40.50.150">
    <property type="entry name" value="Vaccinia Virus protein VP39"/>
    <property type="match status" value="1"/>
</dbReference>
<protein>
    <submittedName>
        <fullName evidence="4">Glucose-inhibited division protein B</fullName>
    </submittedName>
</protein>
<dbReference type="AlphaFoldDB" id="T0YHS0"/>
<sequence length="178" mass="19015">LEMASNYIDVVRGHLGSGNLSILDLGSGVGIPGLLMALLDDALFVTLVDGMAKRSALASRYSIEFALADRLIARNGRAEELGDVLGRFDCVVARCFGAPPILAEIASGFIRPGGILLASEPPTPTDAQGVDNTRWSLAGLSKLGFGVPTFVHLDFHFVVIPKLQDRVRGRAFRNIVKN</sequence>
<keyword evidence="2" id="KW-0698">rRNA processing</keyword>
<evidence type="ECO:0000256" key="3">
    <source>
        <dbReference type="ARBA" id="ARBA00022679"/>
    </source>
</evidence>
<dbReference type="PANTHER" id="PTHR31760">
    <property type="entry name" value="S-ADENOSYL-L-METHIONINE-DEPENDENT METHYLTRANSFERASES SUPERFAMILY PROTEIN"/>
    <property type="match status" value="1"/>
</dbReference>
<dbReference type="GO" id="GO:0005829">
    <property type="term" value="C:cytosol"/>
    <property type="evidence" value="ECO:0007669"/>
    <property type="project" value="TreeGrafter"/>
</dbReference>
<organism evidence="4">
    <name type="scientific">mine drainage metagenome</name>
    <dbReference type="NCBI Taxonomy" id="410659"/>
    <lineage>
        <taxon>unclassified sequences</taxon>
        <taxon>metagenomes</taxon>
        <taxon>ecological metagenomes</taxon>
    </lineage>
</organism>
<dbReference type="GO" id="GO:0070043">
    <property type="term" value="F:rRNA (guanine-N7-)-methyltransferase activity"/>
    <property type="evidence" value="ECO:0007669"/>
    <property type="project" value="TreeGrafter"/>
</dbReference>
<evidence type="ECO:0000313" key="4">
    <source>
        <dbReference type="EMBL" id="EQD31402.1"/>
    </source>
</evidence>
<dbReference type="SUPFAM" id="SSF53335">
    <property type="entry name" value="S-adenosyl-L-methionine-dependent methyltransferases"/>
    <property type="match status" value="1"/>
</dbReference>
<proteinExistence type="predicted"/>
<keyword evidence="1" id="KW-0963">Cytoplasm</keyword>
<dbReference type="EMBL" id="AUZX01014730">
    <property type="protein sequence ID" value="EQD31402.1"/>
    <property type="molecule type" value="Genomic_DNA"/>
</dbReference>
<evidence type="ECO:0000256" key="1">
    <source>
        <dbReference type="ARBA" id="ARBA00022490"/>
    </source>
</evidence>
<dbReference type="InterPro" id="IPR029063">
    <property type="entry name" value="SAM-dependent_MTases_sf"/>
</dbReference>
<dbReference type="Pfam" id="PF02527">
    <property type="entry name" value="GidB"/>
    <property type="match status" value="1"/>
</dbReference>